<evidence type="ECO:0000256" key="2">
    <source>
        <dbReference type="ARBA" id="ARBA00023125"/>
    </source>
</evidence>
<sequence>MNRDTRTALMDLAEHTVRSRGFDGFSYADLAEAIGIRKASIHYHFPTKAKLSEALIERYQTSLQQGLTEIDAAHASAGARLKALIALYRGALHDGQTVCLCVAFSTCRESLSDTVIARVGAVRAMVLQWITATFELGQRDGSVSAILGPADEAQATLAMLEGAHLAARTEEDLAVFDAATRLLRARCQ</sequence>
<dbReference type="SUPFAM" id="SSF46689">
    <property type="entry name" value="Homeodomain-like"/>
    <property type="match status" value="1"/>
</dbReference>
<proteinExistence type="predicted"/>
<keyword evidence="3" id="KW-0804">Transcription</keyword>
<dbReference type="Proteomes" id="UP000070282">
    <property type="component" value="Unassembled WGS sequence"/>
</dbReference>
<dbReference type="GO" id="GO:0003677">
    <property type="term" value="F:DNA binding"/>
    <property type="evidence" value="ECO:0007669"/>
    <property type="project" value="UniProtKB-UniRule"/>
</dbReference>
<organism evidence="6 7">
    <name type="scientific">Marinobacter excellens LAMA 842</name>
    <dbReference type="NCBI Taxonomy" id="1306954"/>
    <lineage>
        <taxon>Bacteria</taxon>
        <taxon>Pseudomonadati</taxon>
        <taxon>Pseudomonadota</taxon>
        <taxon>Gammaproteobacteria</taxon>
        <taxon>Pseudomonadales</taxon>
        <taxon>Marinobacteraceae</taxon>
        <taxon>Marinobacter</taxon>
    </lineage>
</organism>
<evidence type="ECO:0000256" key="3">
    <source>
        <dbReference type="ARBA" id="ARBA00023163"/>
    </source>
</evidence>
<evidence type="ECO:0000313" key="7">
    <source>
        <dbReference type="Proteomes" id="UP000070282"/>
    </source>
</evidence>
<dbReference type="RefSeq" id="WP_008170337.1">
    <property type="nucleotide sequence ID" value="NZ_LOCO01000022.1"/>
</dbReference>
<dbReference type="SUPFAM" id="SSF48498">
    <property type="entry name" value="Tetracyclin repressor-like, C-terminal domain"/>
    <property type="match status" value="1"/>
</dbReference>
<evidence type="ECO:0000259" key="5">
    <source>
        <dbReference type="PROSITE" id="PS50977"/>
    </source>
</evidence>
<evidence type="ECO:0000313" key="6">
    <source>
        <dbReference type="EMBL" id="KXO07588.1"/>
    </source>
</evidence>
<keyword evidence="1" id="KW-0805">Transcription regulation</keyword>
<evidence type="ECO:0000256" key="4">
    <source>
        <dbReference type="PROSITE-ProRule" id="PRU00335"/>
    </source>
</evidence>
<dbReference type="InterPro" id="IPR001647">
    <property type="entry name" value="HTH_TetR"/>
</dbReference>
<dbReference type="Gene3D" id="1.10.357.10">
    <property type="entry name" value="Tetracycline Repressor, domain 2"/>
    <property type="match status" value="1"/>
</dbReference>
<dbReference type="InterPro" id="IPR036271">
    <property type="entry name" value="Tet_transcr_reg_TetR-rel_C_sf"/>
</dbReference>
<dbReference type="Pfam" id="PF00440">
    <property type="entry name" value="TetR_N"/>
    <property type="match status" value="1"/>
</dbReference>
<dbReference type="EMBL" id="LOCO01000022">
    <property type="protein sequence ID" value="KXO07588.1"/>
    <property type="molecule type" value="Genomic_DNA"/>
</dbReference>
<keyword evidence="7" id="KW-1185">Reference proteome</keyword>
<dbReference type="PRINTS" id="PR00455">
    <property type="entry name" value="HTHTETR"/>
</dbReference>
<comment type="caution">
    <text evidence="6">The sequence shown here is derived from an EMBL/GenBank/DDBJ whole genome shotgun (WGS) entry which is preliminary data.</text>
</comment>
<feature type="DNA-binding region" description="H-T-H motif" evidence="4">
    <location>
        <begin position="26"/>
        <end position="45"/>
    </location>
</feature>
<evidence type="ECO:0000256" key="1">
    <source>
        <dbReference type="ARBA" id="ARBA00023015"/>
    </source>
</evidence>
<feature type="domain" description="HTH tetR-type" evidence="5">
    <location>
        <begin position="3"/>
        <end position="63"/>
    </location>
</feature>
<dbReference type="PATRIC" id="fig|1306954.6.peg.1865"/>
<dbReference type="PROSITE" id="PS50977">
    <property type="entry name" value="HTH_TETR_2"/>
    <property type="match status" value="1"/>
</dbReference>
<name>A0A137S580_9GAMM</name>
<gene>
    <name evidence="6" type="ORF">J122_3296</name>
</gene>
<dbReference type="PANTHER" id="PTHR47506:SF6">
    <property type="entry name" value="HTH-TYPE TRANSCRIPTIONAL REPRESSOR NEMR"/>
    <property type="match status" value="1"/>
</dbReference>
<dbReference type="AlphaFoldDB" id="A0A137S580"/>
<accession>A0A137S580</accession>
<protein>
    <submittedName>
        <fullName evidence="6">Transcriptional regulator, TetR family</fullName>
    </submittedName>
</protein>
<dbReference type="GeneID" id="94723884"/>
<keyword evidence="2 4" id="KW-0238">DNA-binding</keyword>
<dbReference type="InterPro" id="IPR009057">
    <property type="entry name" value="Homeodomain-like_sf"/>
</dbReference>
<reference evidence="7" key="1">
    <citation type="submission" date="2015-12" db="EMBL/GenBank/DDBJ databases">
        <authorList>
            <person name="Lima A."/>
            <person name="Farahani Zayas N."/>
            <person name="Castro Da Silva M.A."/>
            <person name="Cabral A."/>
            <person name="Pessatti M.L."/>
        </authorList>
    </citation>
    <scope>NUCLEOTIDE SEQUENCE [LARGE SCALE GENOMIC DNA]</scope>
    <source>
        <strain evidence="7">LAMA 842</strain>
    </source>
</reference>
<dbReference type="PANTHER" id="PTHR47506">
    <property type="entry name" value="TRANSCRIPTIONAL REGULATORY PROTEIN"/>
    <property type="match status" value="1"/>
</dbReference>